<dbReference type="Proteomes" id="UP000240638">
    <property type="component" value="Unassembled WGS sequence"/>
</dbReference>
<dbReference type="InterPro" id="IPR002347">
    <property type="entry name" value="SDR_fam"/>
</dbReference>
<dbReference type="RefSeq" id="WP_018442699.1">
    <property type="nucleotide sequence ID" value="NZ_KB890190.1"/>
</dbReference>
<comment type="similarity">
    <text evidence="1">Belongs to the short-chain dehydrogenases/reductases (SDR) family.</text>
</comment>
<dbReference type="STRING" id="863227.GCA_000373005_04104"/>
<dbReference type="InterPro" id="IPR050259">
    <property type="entry name" value="SDR"/>
</dbReference>
<protein>
    <submittedName>
        <fullName evidence="2">SDR family oxidoreductase</fullName>
    </submittedName>
</protein>
<dbReference type="AlphaFoldDB" id="A0A2N7WLZ4"/>
<dbReference type="PANTHER" id="PTHR42879:SF2">
    <property type="entry name" value="3-OXOACYL-[ACYL-CARRIER-PROTEIN] REDUCTASE FABG"/>
    <property type="match status" value="1"/>
</dbReference>
<reference evidence="3 5" key="2">
    <citation type="submission" date="2018-03" db="EMBL/GenBank/DDBJ databases">
        <title>Whole genome analyses suggest that Burkholderia sensu lato contains two further novel genera in the rhizoxinica-symbiotica group Mycetohabitans gen. nov., and Trinickia gen. nov.: implications for the evolution of diazotrophy and nodulation in the Burkholderiaceae.</title>
        <authorList>
            <person name="Estrada De Los Santos P."/>
            <person name="Palmer M."/>
            <person name="Chavez-Ramirez B."/>
            <person name="Steenkamp E.T."/>
            <person name="Hirsch A.M."/>
            <person name="Manyaka P."/>
            <person name="Maluk M."/>
            <person name="Lafos M."/>
            <person name="Crook M."/>
            <person name="Gross E."/>
            <person name="Simon M.F."/>
            <person name="Bueno Dos Reis Junior F."/>
            <person name="Poole P.S."/>
            <person name="Venter S.N."/>
            <person name="James E.K."/>
        </authorList>
    </citation>
    <scope>NUCLEOTIDE SEQUENCE [LARGE SCALE GENOMIC DNA]</scope>
    <source>
        <strain evidence="3 5">JPY-366</strain>
    </source>
</reference>
<evidence type="ECO:0000313" key="4">
    <source>
        <dbReference type="Proteomes" id="UP000235777"/>
    </source>
</evidence>
<dbReference type="CDD" id="cd05233">
    <property type="entry name" value="SDR_c"/>
    <property type="match status" value="1"/>
</dbReference>
<proteinExistence type="inferred from homology"/>
<evidence type="ECO:0000313" key="2">
    <source>
        <dbReference type="EMBL" id="PMS30438.1"/>
    </source>
</evidence>
<dbReference type="EMBL" id="PNYC01000031">
    <property type="protein sequence ID" value="PMS30438.1"/>
    <property type="molecule type" value="Genomic_DNA"/>
</dbReference>
<dbReference type="PANTHER" id="PTHR42879">
    <property type="entry name" value="3-OXOACYL-(ACYL-CARRIER-PROTEIN) REDUCTASE"/>
    <property type="match status" value="1"/>
</dbReference>
<evidence type="ECO:0000256" key="1">
    <source>
        <dbReference type="ARBA" id="ARBA00006484"/>
    </source>
</evidence>
<sequence length="263" mass="27670">MDVEQTWLAQEPRFKEGVAIVTGGSGGIGREIALTLARAGSDVVLTYGRNRKAAEEVAGQITAMGRKAEVAGLAIQDAAGVSRFIDDVTSRHASLHSVVYASGPGLHMELIGDIDPVKWANVMAVDVNGCFNLVHATLPHVRKARGAYVAIITAAVERVPARDIQSAAPKAAIEMLMRGVAKEEGRNGVRANCVGPGWVAAGLGQQVIEQELTPEAVAMIKKSIPLRALGEARDIADAALFLLSSRARYITGQSLAVDGGMQI</sequence>
<dbReference type="PRINTS" id="PR00081">
    <property type="entry name" value="GDHRDH"/>
</dbReference>
<dbReference type="Pfam" id="PF13561">
    <property type="entry name" value="adh_short_C2"/>
    <property type="match status" value="1"/>
</dbReference>
<dbReference type="Proteomes" id="UP000235777">
    <property type="component" value="Unassembled WGS sequence"/>
</dbReference>
<evidence type="ECO:0000313" key="5">
    <source>
        <dbReference type="Proteomes" id="UP000240638"/>
    </source>
</evidence>
<reference evidence="2 4" key="1">
    <citation type="submission" date="2018-01" db="EMBL/GenBank/DDBJ databases">
        <title>Whole genome analyses suggest that Burkholderia sensu lato contains two further novel genera in the rhizoxinica-symbiotica group Mycetohabitans gen. nov., and Trinickia gen. nov.: implications for the evolution of diazotrophy and nodulation in the Burkholderiaceae.</title>
        <authorList>
            <person name="Estrada-de los Santos P."/>
            <person name="Palmer M."/>
            <person name="Chavez-Ramirez B."/>
            <person name="Beukes C."/>
            <person name="Steenkamp E.T."/>
            <person name="Hirsch A.M."/>
            <person name="Manyaka P."/>
            <person name="Maluk M."/>
            <person name="Lafos M."/>
            <person name="Crook M."/>
            <person name="Gross E."/>
            <person name="Simon M.F."/>
            <person name="Bueno dos Reis Junior F."/>
            <person name="Poole P.S."/>
            <person name="Venter S.N."/>
            <person name="James E.K."/>
        </authorList>
    </citation>
    <scope>NUCLEOTIDE SEQUENCE [LARGE SCALE GENOMIC DNA]</scope>
    <source>
        <strain evidence="2 4">JPY 581</strain>
    </source>
</reference>
<name>A0A2N7WLZ4_9BURK</name>
<dbReference type="InterPro" id="IPR036291">
    <property type="entry name" value="NAD(P)-bd_dom_sf"/>
</dbReference>
<gene>
    <name evidence="2" type="ORF">C0Z20_29840</name>
    <name evidence="3" type="ORF">C9I57_03640</name>
</gene>
<keyword evidence="4" id="KW-1185">Reference proteome</keyword>
<dbReference type="SUPFAM" id="SSF51735">
    <property type="entry name" value="NAD(P)-binding Rossmann-fold domains"/>
    <property type="match status" value="1"/>
</dbReference>
<accession>A0A2N7WLZ4</accession>
<comment type="caution">
    <text evidence="2">The sequence shown here is derived from an EMBL/GenBank/DDBJ whole genome shotgun (WGS) entry which is preliminary data.</text>
</comment>
<dbReference type="Gene3D" id="3.40.50.720">
    <property type="entry name" value="NAD(P)-binding Rossmann-like Domain"/>
    <property type="match status" value="1"/>
</dbReference>
<dbReference type="OrthoDB" id="9793499at2"/>
<organism evidence="2 4">
    <name type="scientific">Trinickia symbiotica</name>
    <dbReference type="NCBI Taxonomy" id="863227"/>
    <lineage>
        <taxon>Bacteria</taxon>
        <taxon>Pseudomonadati</taxon>
        <taxon>Pseudomonadota</taxon>
        <taxon>Betaproteobacteria</taxon>
        <taxon>Burkholderiales</taxon>
        <taxon>Burkholderiaceae</taxon>
        <taxon>Trinickia</taxon>
    </lineage>
</organism>
<dbReference type="EMBL" id="PYUC01000002">
    <property type="protein sequence ID" value="PTB21751.1"/>
    <property type="molecule type" value="Genomic_DNA"/>
</dbReference>
<evidence type="ECO:0000313" key="3">
    <source>
        <dbReference type="EMBL" id="PTB21751.1"/>
    </source>
</evidence>